<comment type="caution">
    <text evidence="1">The sequence shown here is derived from an EMBL/GenBank/DDBJ whole genome shotgun (WGS) entry which is preliminary data.</text>
</comment>
<dbReference type="EMBL" id="CASHSV030000513">
    <property type="protein sequence ID" value="CAJ2665834.1"/>
    <property type="molecule type" value="Genomic_DNA"/>
</dbReference>
<gene>
    <name evidence="1" type="ORF">MILVUS5_LOCUS30722</name>
</gene>
<keyword evidence="2" id="KW-1185">Reference proteome</keyword>
<sequence length="1081" mass="123564">MSSFINFPESAQSFWNDHTSMKKDPSEELRINEVFLSFRGKDTRASFTSHLHASLQNAGIKVYIDDRALPKGDYIPESLKKTIKESRISVIVFSKNYAESSWCMDELLQIMECHKTIGQVVLPVFYNVDPSEIRHQTGEFGKVFQNHLTKISEREHKRLLVEKSYKLWFRQHLEGMWRPALRTVASHAGFVVLNSKNENEAIKDIVENIIRLLDKTDLFIANNPVGVESRVRDMIQFLDMQQSNDVVLLGMWGMGGIGKTTLAKAIYNKIGRNFEGRSFLANIREVWQQNTGQVNLQEQIIFDICKETMTKIQSTESGNIILRDRLCHKRVLLVLDDVNTLDQLKALCGSRKWFGSGSRIIITTRDMHILRGNRVDHVYKMKNMDENESIELFSWHAFQALKEITEWKCVLEKLKRIPNDQVHKKLKISYDGLNDDTEKEIFLDIACFFIGMNCYDVIHILNGCEFYPEIGISVLVERSLVTVDKCNRLRMHDLLRDMGREIIREKSPKDPEERSRLWFNKDVLGVLSEQTGTKAVEGLALNLPRNNVKCFSTKTFKKMKRLRLLQLSGVQLDGNFEYLSRNLRWLSWNAFPLTCIPTDFYQENLVCIELENSNVKVVWKDSQKMEKLKILNLSHSHSLTQTPNFSNMPNLEKLVLKDCPMLSEVSPSIGHLKKILLINLEDSISLCSLPRSIYKLKSLKTLILSGCLKIDNLEEDLEQMESLTTLLANNTAIKRVPFSVVRSKSIGYISLCGYEGFSHDVFPSIIWSWMSPANNLSSHISFQTSAIMSSLVSVDIPSSSSHELSTFSNDLPRLRSLWVVCNSEDQLSVDAKIILDALYATNSRELESIATTSQVSNMTTSTLIQRCSQVHVPGSTHSLKSLLIQMGMNCQFTSILKEIILQIMHVNGTGGCVLPGDSYPNWLTFNSEGSSVTFRVPQVKGRNLRTVMCIVYTSTPDNITSDGLKNVLVKNYTKATIQLYKREALVSFEDEEGQRLVSSLEPGNKVEVIVVFENNFIVKKVMVYLVYNEPIDKTMNLYHLPDLNVSARSDDENECFGKRIFTQEESTDDFNQNKKKKNRVE</sequence>
<evidence type="ECO:0000313" key="2">
    <source>
        <dbReference type="Proteomes" id="UP001177021"/>
    </source>
</evidence>
<reference evidence="1" key="1">
    <citation type="submission" date="2023-10" db="EMBL/GenBank/DDBJ databases">
        <authorList>
            <person name="Rodriguez Cubillos JULIANA M."/>
            <person name="De Vega J."/>
        </authorList>
    </citation>
    <scope>NUCLEOTIDE SEQUENCE</scope>
</reference>
<accession>A0ACB0LCE6</accession>
<dbReference type="Proteomes" id="UP001177021">
    <property type="component" value="Unassembled WGS sequence"/>
</dbReference>
<organism evidence="1 2">
    <name type="scientific">Trifolium pratense</name>
    <name type="common">Red clover</name>
    <dbReference type="NCBI Taxonomy" id="57577"/>
    <lineage>
        <taxon>Eukaryota</taxon>
        <taxon>Viridiplantae</taxon>
        <taxon>Streptophyta</taxon>
        <taxon>Embryophyta</taxon>
        <taxon>Tracheophyta</taxon>
        <taxon>Spermatophyta</taxon>
        <taxon>Magnoliopsida</taxon>
        <taxon>eudicotyledons</taxon>
        <taxon>Gunneridae</taxon>
        <taxon>Pentapetalae</taxon>
        <taxon>rosids</taxon>
        <taxon>fabids</taxon>
        <taxon>Fabales</taxon>
        <taxon>Fabaceae</taxon>
        <taxon>Papilionoideae</taxon>
        <taxon>50 kb inversion clade</taxon>
        <taxon>NPAAA clade</taxon>
        <taxon>Hologalegina</taxon>
        <taxon>IRL clade</taxon>
        <taxon>Trifolieae</taxon>
        <taxon>Trifolium</taxon>
    </lineage>
</organism>
<proteinExistence type="predicted"/>
<protein>
    <submittedName>
        <fullName evidence="1">Uncharacterized protein</fullName>
    </submittedName>
</protein>
<evidence type="ECO:0000313" key="1">
    <source>
        <dbReference type="EMBL" id="CAJ2665834.1"/>
    </source>
</evidence>
<name>A0ACB0LCE6_TRIPR</name>